<gene>
    <name evidence="2" type="ORF">KJI95_02140</name>
</gene>
<feature type="domain" description="Glutathione S-transferase C-terminal" evidence="1">
    <location>
        <begin position="50"/>
        <end position="87"/>
    </location>
</feature>
<dbReference type="RefSeq" id="WP_214505520.1">
    <property type="nucleotide sequence ID" value="NZ_JAHEPS010000001.1"/>
</dbReference>
<comment type="caution">
    <text evidence="2">The sequence shown here is derived from an EMBL/GenBank/DDBJ whole genome shotgun (WGS) entry which is preliminary data.</text>
</comment>
<dbReference type="Pfam" id="PF00043">
    <property type="entry name" value="GST_C"/>
    <property type="match status" value="1"/>
</dbReference>
<dbReference type="EMBL" id="JAHEPS010000001">
    <property type="protein sequence ID" value="MBT1443329.1"/>
    <property type="molecule type" value="Genomic_DNA"/>
</dbReference>
<sequence length="121" mass="13378">MQWSDFALSELEVAPWMLIKNSRVYPDELKIPPEILAPSMQWESSRAQRILIKGLEGKNYLVGNAFSLADIHISVALLMHLKVGLSIAPVLGTYLGRTLSRPAVARLIARGEMADVSALFC</sequence>
<keyword evidence="3" id="KW-1185">Reference proteome</keyword>
<evidence type="ECO:0000313" key="2">
    <source>
        <dbReference type="EMBL" id="MBT1443329.1"/>
    </source>
</evidence>
<name>A0ABS5V154_9GAMM</name>
<dbReference type="InterPro" id="IPR036282">
    <property type="entry name" value="Glutathione-S-Trfase_C_sf"/>
</dbReference>
<evidence type="ECO:0000259" key="1">
    <source>
        <dbReference type="Pfam" id="PF00043"/>
    </source>
</evidence>
<accession>A0ABS5V154</accession>
<proteinExistence type="predicted"/>
<dbReference type="SUPFAM" id="SSF47616">
    <property type="entry name" value="GST C-terminal domain-like"/>
    <property type="match status" value="1"/>
</dbReference>
<reference evidence="2 3" key="1">
    <citation type="submission" date="2021-05" db="EMBL/GenBank/DDBJ databases">
        <title>Shewanella sp. JM162201.</title>
        <authorList>
            <person name="Xu S."/>
            <person name="Li A."/>
        </authorList>
    </citation>
    <scope>NUCLEOTIDE SEQUENCE [LARGE SCALE GENOMIC DNA]</scope>
    <source>
        <strain evidence="2 3">JM162201</strain>
    </source>
</reference>
<protein>
    <recommendedName>
        <fullName evidence="1">Glutathione S-transferase C-terminal domain-containing protein</fullName>
    </recommendedName>
</protein>
<dbReference type="InterPro" id="IPR004046">
    <property type="entry name" value="GST_C"/>
</dbReference>
<evidence type="ECO:0000313" key="3">
    <source>
        <dbReference type="Proteomes" id="UP001195903"/>
    </source>
</evidence>
<dbReference type="Gene3D" id="1.20.1050.10">
    <property type="match status" value="1"/>
</dbReference>
<organism evidence="2 3">
    <name type="scientific">Shewanella jiangmenensis</name>
    <dbReference type="NCBI Taxonomy" id="2837387"/>
    <lineage>
        <taxon>Bacteria</taxon>
        <taxon>Pseudomonadati</taxon>
        <taxon>Pseudomonadota</taxon>
        <taxon>Gammaproteobacteria</taxon>
        <taxon>Alteromonadales</taxon>
        <taxon>Shewanellaceae</taxon>
        <taxon>Shewanella</taxon>
    </lineage>
</organism>
<dbReference type="Proteomes" id="UP001195903">
    <property type="component" value="Unassembled WGS sequence"/>
</dbReference>